<dbReference type="PRINTS" id="PR00359">
    <property type="entry name" value="BP450"/>
</dbReference>
<keyword evidence="4" id="KW-1185">Reference proteome</keyword>
<dbReference type="PROSITE" id="PS00086">
    <property type="entry name" value="CYTOCHROME_P450"/>
    <property type="match status" value="1"/>
</dbReference>
<dbReference type="InterPro" id="IPR002397">
    <property type="entry name" value="Cyt_P450_B"/>
</dbReference>
<keyword evidence="2" id="KW-0349">Heme</keyword>
<name>A0ABQ5ZYY3_9PROT</name>
<dbReference type="SUPFAM" id="SSF48264">
    <property type="entry name" value="Cytochrome P450"/>
    <property type="match status" value="1"/>
</dbReference>
<dbReference type="Gene3D" id="1.10.630.10">
    <property type="entry name" value="Cytochrome P450"/>
    <property type="match status" value="1"/>
</dbReference>
<gene>
    <name evidence="3" type="ORF">GCM10010909_01140</name>
</gene>
<dbReference type="PANTHER" id="PTHR46696:SF6">
    <property type="entry name" value="P450, PUTATIVE (EUROFUNG)-RELATED"/>
    <property type="match status" value="1"/>
</dbReference>
<dbReference type="InterPro" id="IPR036396">
    <property type="entry name" value="Cyt_P450_sf"/>
</dbReference>
<organism evidence="3 4">
    <name type="scientific">Acidocella aquatica</name>
    <dbReference type="NCBI Taxonomy" id="1922313"/>
    <lineage>
        <taxon>Bacteria</taxon>
        <taxon>Pseudomonadati</taxon>
        <taxon>Pseudomonadota</taxon>
        <taxon>Alphaproteobacteria</taxon>
        <taxon>Acetobacterales</taxon>
        <taxon>Acidocellaceae</taxon>
        <taxon>Acidocella</taxon>
    </lineage>
</organism>
<dbReference type="EMBL" id="BSOS01000005">
    <property type="protein sequence ID" value="GLR65436.1"/>
    <property type="molecule type" value="Genomic_DNA"/>
</dbReference>
<accession>A0ABQ5ZYY3</accession>
<evidence type="ECO:0000256" key="1">
    <source>
        <dbReference type="ARBA" id="ARBA00010617"/>
    </source>
</evidence>
<dbReference type="Pfam" id="PF00067">
    <property type="entry name" value="p450"/>
    <property type="match status" value="1"/>
</dbReference>
<dbReference type="Proteomes" id="UP001156641">
    <property type="component" value="Unassembled WGS sequence"/>
</dbReference>
<evidence type="ECO:0000313" key="4">
    <source>
        <dbReference type="Proteomes" id="UP001156641"/>
    </source>
</evidence>
<keyword evidence="2" id="KW-0479">Metal-binding</keyword>
<keyword evidence="2" id="KW-0503">Monooxygenase</keyword>
<dbReference type="InterPro" id="IPR017972">
    <property type="entry name" value="Cyt_P450_CS"/>
</dbReference>
<proteinExistence type="inferred from homology"/>
<keyword evidence="2" id="KW-0408">Iron</keyword>
<sequence length="397" mass="44486">MNTGNIPAHVPAALVRDFNYFDMRGETDLFQHFHKWQDGPDIFYSPYFGGHWVLTRYDDIEYVLNNAEDFSSRYQTTPPNPSLVTMIEHDGQLHKDFRAILQPFFTPKNIGALEKVATELTVSLIEGFYAKGECEFTSEFALKMPIIIVMSLCELPQEDTQYLLEIVDKLTRSGDAEQQAAAFGHLFGYLGEKIIPARTANPGRDMISAIITGKVDGGRSPTPEEIVGLCGLLVIGGLDTVASMLGFITLFLANNPAHRRRLIEEPAILNPAIEEMMRRHHIANVARVAARDVEYKGITIKKGDIVLTATSFAGVDERHFPNAMTVDFDRADKKSLVFGRGPHQCIGSFLARTELRVFLTEWLKRIPDFEVKAGETPISLPGKANRVQYLPLTWKTV</sequence>
<dbReference type="PRINTS" id="PR00385">
    <property type="entry name" value="P450"/>
</dbReference>
<comment type="caution">
    <text evidence="3">The sequence shown here is derived from an EMBL/GenBank/DDBJ whole genome shotgun (WGS) entry which is preliminary data.</text>
</comment>
<dbReference type="PANTHER" id="PTHR46696">
    <property type="entry name" value="P450, PUTATIVE (EUROFUNG)-RELATED"/>
    <property type="match status" value="1"/>
</dbReference>
<comment type="similarity">
    <text evidence="1 2">Belongs to the cytochrome P450 family.</text>
</comment>
<dbReference type="RefSeq" id="WP_284255926.1">
    <property type="nucleotide sequence ID" value="NZ_BSOS01000005.1"/>
</dbReference>
<protein>
    <submittedName>
        <fullName evidence="3">Cytochrome P450</fullName>
    </submittedName>
</protein>
<keyword evidence="2" id="KW-0560">Oxidoreductase</keyword>
<reference evidence="4" key="1">
    <citation type="journal article" date="2019" name="Int. J. Syst. Evol. Microbiol.">
        <title>The Global Catalogue of Microorganisms (GCM) 10K type strain sequencing project: providing services to taxonomists for standard genome sequencing and annotation.</title>
        <authorList>
            <consortium name="The Broad Institute Genomics Platform"/>
            <consortium name="The Broad Institute Genome Sequencing Center for Infectious Disease"/>
            <person name="Wu L."/>
            <person name="Ma J."/>
        </authorList>
    </citation>
    <scope>NUCLEOTIDE SEQUENCE [LARGE SCALE GENOMIC DNA]</scope>
    <source>
        <strain evidence="4">NBRC 112502</strain>
    </source>
</reference>
<evidence type="ECO:0000256" key="2">
    <source>
        <dbReference type="RuleBase" id="RU000461"/>
    </source>
</evidence>
<dbReference type="InterPro" id="IPR001128">
    <property type="entry name" value="Cyt_P450"/>
</dbReference>
<dbReference type="CDD" id="cd11035">
    <property type="entry name" value="P450cam-like"/>
    <property type="match status" value="1"/>
</dbReference>
<evidence type="ECO:0000313" key="3">
    <source>
        <dbReference type="EMBL" id="GLR65436.1"/>
    </source>
</evidence>